<reference evidence="1" key="1">
    <citation type="submission" date="2021-03" db="EMBL/GenBank/DDBJ databases">
        <authorList>
            <person name="Tran Van P."/>
        </authorList>
    </citation>
    <scope>NUCLEOTIDE SEQUENCE</scope>
</reference>
<evidence type="ECO:0000313" key="1">
    <source>
        <dbReference type="EMBL" id="CAG2059381.1"/>
    </source>
</evidence>
<dbReference type="EMBL" id="CAJPIN010009361">
    <property type="protein sequence ID" value="CAG2059381.1"/>
    <property type="molecule type" value="Genomic_DNA"/>
</dbReference>
<protein>
    <submittedName>
        <fullName evidence="1">Uncharacterized protein</fullName>
    </submittedName>
</protein>
<accession>A0ABN7P1T2</accession>
<sequence>MYIPFTLNGSKFTLTGCTMVNLQRQDCYRLGIFYCKSDALDHVASESDNSTIHGFFLSTPSYGKLQIPEPAQLSRIIAKGASGGKGANYEHGSSHGAVIRAIAELYKGQYILALVGQHGTDSCKKSLCFAHILDVLHGSKKVWVGKAD</sequence>
<evidence type="ECO:0000313" key="2">
    <source>
        <dbReference type="Proteomes" id="UP001153148"/>
    </source>
</evidence>
<organism evidence="1 2">
    <name type="scientific">Timema podura</name>
    <name type="common">Walking stick</name>
    <dbReference type="NCBI Taxonomy" id="61482"/>
    <lineage>
        <taxon>Eukaryota</taxon>
        <taxon>Metazoa</taxon>
        <taxon>Ecdysozoa</taxon>
        <taxon>Arthropoda</taxon>
        <taxon>Hexapoda</taxon>
        <taxon>Insecta</taxon>
        <taxon>Pterygota</taxon>
        <taxon>Neoptera</taxon>
        <taxon>Polyneoptera</taxon>
        <taxon>Phasmatodea</taxon>
        <taxon>Timematodea</taxon>
        <taxon>Timematoidea</taxon>
        <taxon>Timematidae</taxon>
        <taxon>Timema</taxon>
    </lineage>
</organism>
<gene>
    <name evidence="1" type="ORF">TPAB3V08_LOCUS6345</name>
</gene>
<name>A0ABN7P1T2_TIMPD</name>
<dbReference type="Proteomes" id="UP001153148">
    <property type="component" value="Unassembled WGS sequence"/>
</dbReference>
<keyword evidence="2" id="KW-1185">Reference proteome</keyword>
<proteinExistence type="predicted"/>
<comment type="caution">
    <text evidence="1">The sequence shown here is derived from an EMBL/GenBank/DDBJ whole genome shotgun (WGS) entry which is preliminary data.</text>
</comment>